<dbReference type="Proteomes" id="UP000218334">
    <property type="component" value="Unassembled WGS sequence"/>
</dbReference>
<evidence type="ECO:0000256" key="1">
    <source>
        <dbReference type="SAM" id="MobiDB-lite"/>
    </source>
</evidence>
<feature type="compositionally biased region" description="Basic and acidic residues" evidence="1">
    <location>
        <begin position="89"/>
        <end position="103"/>
    </location>
</feature>
<feature type="region of interest" description="Disordered" evidence="1">
    <location>
        <begin position="82"/>
        <end position="103"/>
    </location>
</feature>
<sequence>MKFLEPNIDQYKRICHNLRWQEEVKKDIKSLRADITAFHKKHNNTTKMVINDESNNGKFIFYSPFVNGSNSVSIAEHVAKKHRTATMESDSKGTVDSPEKSSKIDDFVSHSVAEACQLPESISDSVCNSGEL</sequence>
<dbReference type="AlphaFoldDB" id="A0A2H3BTL1"/>
<organism evidence="2 3">
    <name type="scientific">Armillaria solidipes</name>
    <dbReference type="NCBI Taxonomy" id="1076256"/>
    <lineage>
        <taxon>Eukaryota</taxon>
        <taxon>Fungi</taxon>
        <taxon>Dikarya</taxon>
        <taxon>Basidiomycota</taxon>
        <taxon>Agaricomycotina</taxon>
        <taxon>Agaricomycetes</taxon>
        <taxon>Agaricomycetidae</taxon>
        <taxon>Agaricales</taxon>
        <taxon>Marasmiineae</taxon>
        <taxon>Physalacriaceae</taxon>
        <taxon>Armillaria</taxon>
    </lineage>
</organism>
<gene>
    <name evidence="2" type="ORF">ARMSODRAFT_1019973</name>
</gene>
<keyword evidence="3" id="KW-1185">Reference proteome</keyword>
<protein>
    <submittedName>
        <fullName evidence="2">Uncharacterized protein</fullName>
    </submittedName>
</protein>
<evidence type="ECO:0000313" key="2">
    <source>
        <dbReference type="EMBL" id="PBK67927.1"/>
    </source>
</evidence>
<dbReference type="EMBL" id="KZ293434">
    <property type="protein sequence ID" value="PBK67927.1"/>
    <property type="molecule type" value="Genomic_DNA"/>
</dbReference>
<proteinExistence type="predicted"/>
<evidence type="ECO:0000313" key="3">
    <source>
        <dbReference type="Proteomes" id="UP000218334"/>
    </source>
</evidence>
<accession>A0A2H3BTL1</accession>
<name>A0A2H3BTL1_9AGAR</name>
<reference evidence="3" key="1">
    <citation type="journal article" date="2017" name="Nat. Ecol. Evol.">
        <title>Genome expansion and lineage-specific genetic innovations in the forest pathogenic fungi Armillaria.</title>
        <authorList>
            <person name="Sipos G."/>
            <person name="Prasanna A.N."/>
            <person name="Walter M.C."/>
            <person name="O'Connor E."/>
            <person name="Balint B."/>
            <person name="Krizsan K."/>
            <person name="Kiss B."/>
            <person name="Hess J."/>
            <person name="Varga T."/>
            <person name="Slot J."/>
            <person name="Riley R."/>
            <person name="Boka B."/>
            <person name="Rigling D."/>
            <person name="Barry K."/>
            <person name="Lee J."/>
            <person name="Mihaltcheva S."/>
            <person name="LaButti K."/>
            <person name="Lipzen A."/>
            <person name="Waldron R."/>
            <person name="Moloney N.M."/>
            <person name="Sperisen C."/>
            <person name="Kredics L."/>
            <person name="Vagvoelgyi C."/>
            <person name="Patrignani A."/>
            <person name="Fitzpatrick D."/>
            <person name="Nagy I."/>
            <person name="Doyle S."/>
            <person name="Anderson J.B."/>
            <person name="Grigoriev I.V."/>
            <person name="Gueldener U."/>
            <person name="Muensterkoetter M."/>
            <person name="Nagy L.G."/>
        </authorList>
    </citation>
    <scope>NUCLEOTIDE SEQUENCE [LARGE SCALE GENOMIC DNA]</scope>
    <source>
        <strain evidence="3">28-4</strain>
    </source>
</reference>